<gene>
    <name evidence="3" type="ORF">AVDCRST_MAG05-2161</name>
</gene>
<feature type="compositionally biased region" description="Low complexity" evidence="1">
    <location>
        <begin position="8"/>
        <end position="29"/>
    </location>
</feature>
<reference evidence="3" key="1">
    <citation type="submission" date="2020-02" db="EMBL/GenBank/DDBJ databases">
        <authorList>
            <person name="Meier V. D."/>
        </authorList>
    </citation>
    <scope>NUCLEOTIDE SEQUENCE</scope>
    <source>
        <strain evidence="3">AVDCRST_MAG05</strain>
    </source>
</reference>
<organism evidence="3">
    <name type="scientific">uncultured Rubrobacteraceae bacterium</name>
    <dbReference type="NCBI Taxonomy" id="349277"/>
    <lineage>
        <taxon>Bacteria</taxon>
        <taxon>Bacillati</taxon>
        <taxon>Actinomycetota</taxon>
        <taxon>Rubrobacteria</taxon>
        <taxon>Rubrobacterales</taxon>
        <taxon>Rubrobacteraceae</taxon>
        <taxon>environmental samples</taxon>
    </lineage>
</organism>
<accession>A0A6J4SMP5</accession>
<dbReference type="AlphaFoldDB" id="A0A6J4SMP5"/>
<evidence type="ECO:0000256" key="1">
    <source>
        <dbReference type="SAM" id="MobiDB-lite"/>
    </source>
</evidence>
<keyword evidence="2" id="KW-0812">Transmembrane</keyword>
<keyword evidence="2" id="KW-0472">Membrane</keyword>
<name>A0A6J4SMP5_9ACTN</name>
<feature type="non-terminal residue" evidence="3">
    <location>
        <position position="125"/>
    </location>
</feature>
<proteinExistence type="predicted"/>
<evidence type="ECO:0000313" key="3">
    <source>
        <dbReference type="EMBL" id="CAA9496286.1"/>
    </source>
</evidence>
<protein>
    <submittedName>
        <fullName evidence="3">Uncharacterized protein</fullName>
    </submittedName>
</protein>
<dbReference type="EMBL" id="CADCVM010000227">
    <property type="protein sequence ID" value="CAA9496286.1"/>
    <property type="molecule type" value="Genomic_DNA"/>
</dbReference>
<sequence>METTGRGAEAAEAFAPAEAPAPDPEIGAPVPGAGALARERPTWAKVAWWAAALVAVSAAALLMHAYPAFAQAGGENIDTCQAGGGVGGEGGQKIIDGIRNIALFGAALIGASAVLGLLACGLMII</sequence>
<keyword evidence="2" id="KW-1133">Transmembrane helix</keyword>
<feature type="region of interest" description="Disordered" evidence="1">
    <location>
        <begin position="1"/>
        <end position="33"/>
    </location>
</feature>
<evidence type="ECO:0000256" key="2">
    <source>
        <dbReference type="SAM" id="Phobius"/>
    </source>
</evidence>
<feature type="transmembrane region" description="Helical" evidence="2">
    <location>
        <begin position="46"/>
        <end position="66"/>
    </location>
</feature>
<feature type="transmembrane region" description="Helical" evidence="2">
    <location>
        <begin position="101"/>
        <end position="124"/>
    </location>
</feature>